<evidence type="ECO:0000313" key="3">
    <source>
        <dbReference type="EMBL" id="SMF77924.1"/>
    </source>
</evidence>
<keyword evidence="1" id="KW-0732">Signal</keyword>
<dbReference type="Proteomes" id="UP000192934">
    <property type="component" value="Chromosome I"/>
</dbReference>
<dbReference type="InterPro" id="IPR050855">
    <property type="entry name" value="NDM-1-like"/>
</dbReference>
<dbReference type="Gene3D" id="3.60.15.10">
    <property type="entry name" value="Ribonuclease Z/Hydroxyacylglutathione hydrolase-like"/>
    <property type="match status" value="1"/>
</dbReference>
<dbReference type="PANTHER" id="PTHR42951">
    <property type="entry name" value="METALLO-BETA-LACTAMASE DOMAIN-CONTAINING"/>
    <property type="match status" value="1"/>
</dbReference>
<dbReference type="AlphaFoldDB" id="A0A1X7H219"/>
<evidence type="ECO:0000256" key="1">
    <source>
        <dbReference type="SAM" id="SignalP"/>
    </source>
</evidence>
<dbReference type="NCBIfam" id="NF033105">
    <property type="entry name" value="bla_subclass_B3"/>
    <property type="match status" value="1"/>
</dbReference>
<feature type="domain" description="Metallo-beta-lactamase" evidence="2">
    <location>
        <begin position="45"/>
        <end position="234"/>
    </location>
</feature>
<keyword evidence="4" id="KW-1185">Reference proteome</keyword>
<dbReference type="SMART" id="SM00849">
    <property type="entry name" value="Lactamase_B"/>
    <property type="match status" value="1"/>
</dbReference>
<sequence>MRRLSILVSLLLATAAPAAANDPKWSEPIAPFKIADGLYHVGSRDIAAFLIDGGKDGLVLLDAGVPDFAPRVIENIRTLGFDPKRVRILLNSQAHFDHAGGLAAIQKATGAKLLLSAPDAALMKRGGKRDFAFGDAVPYPVARVDGIVKDAHRVTIGTATLTAHITPGHTKGCTTWTMPLKVDGATKTALFICGTSAPGYRLIGNPAYPNIVADFRASFAKLKALPCDIFLGSHGSYFNMDEKRGRAGATPNPFLDPEGCSAFLDASSRRFETELAKQQADHLRAGTVQK</sequence>
<dbReference type="Pfam" id="PF00753">
    <property type="entry name" value="Lactamase_B"/>
    <property type="match status" value="1"/>
</dbReference>
<feature type="signal peptide" evidence="1">
    <location>
        <begin position="1"/>
        <end position="20"/>
    </location>
</feature>
<dbReference type="PANTHER" id="PTHR42951:SF17">
    <property type="entry name" value="METALLO-BETA-LACTAMASE DOMAIN-CONTAINING PROTEIN"/>
    <property type="match status" value="1"/>
</dbReference>
<gene>
    <name evidence="3" type="ORF">SAMN06295910_2643</name>
</gene>
<dbReference type="SUPFAM" id="SSF56281">
    <property type="entry name" value="Metallo-hydrolase/oxidoreductase"/>
    <property type="match status" value="1"/>
</dbReference>
<protein>
    <submittedName>
        <fullName evidence="3">Metallo-beta-lactamase class B</fullName>
    </submittedName>
</protein>
<dbReference type="InterPro" id="IPR001279">
    <property type="entry name" value="Metallo-B-lactamas"/>
</dbReference>
<reference evidence="4" key="1">
    <citation type="submission" date="2017-04" db="EMBL/GenBank/DDBJ databases">
        <authorList>
            <person name="Varghese N."/>
            <person name="Submissions S."/>
        </authorList>
    </citation>
    <scope>NUCLEOTIDE SEQUENCE [LARGE SCALE GENOMIC DNA]</scope>
    <source>
        <strain evidence="4">Dd16</strain>
    </source>
</reference>
<dbReference type="InterPro" id="IPR036866">
    <property type="entry name" value="RibonucZ/Hydroxyglut_hydro"/>
</dbReference>
<evidence type="ECO:0000313" key="4">
    <source>
        <dbReference type="Proteomes" id="UP000192934"/>
    </source>
</evidence>
<proteinExistence type="predicted"/>
<organism evidence="3 4">
    <name type="scientific">Allosphingosinicella indica</name>
    <dbReference type="NCBI Taxonomy" id="941907"/>
    <lineage>
        <taxon>Bacteria</taxon>
        <taxon>Pseudomonadati</taxon>
        <taxon>Pseudomonadota</taxon>
        <taxon>Alphaproteobacteria</taxon>
        <taxon>Sphingomonadales</taxon>
        <taxon>Sphingomonadaceae</taxon>
        <taxon>Allosphingosinicella</taxon>
    </lineage>
</organism>
<evidence type="ECO:0000259" key="2">
    <source>
        <dbReference type="SMART" id="SM00849"/>
    </source>
</evidence>
<name>A0A1X7H219_9SPHN</name>
<accession>A0A1X7H219</accession>
<dbReference type="STRING" id="941907.SAMN06295910_2643"/>
<dbReference type="RefSeq" id="WP_172840887.1">
    <property type="nucleotide sequence ID" value="NG_244648.1"/>
</dbReference>
<dbReference type="EMBL" id="LT840185">
    <property type="protein sequence ID" value="SMF77924.1"/>
    <property type="molecule type" value="Genomic_DNA"/>
</dbReference>
<feature type="chain" id="PRO_5013253805" evidence="1">
    <location>
        <begin position="21"/>
        <end position="290"/>
    </location>
</feature>
<dbReference type="NCBIfam" id="NF012229">
    <property type="entry name" value="bla_class_B_core"/>
    <property type="match status" value="1"/>
</dbReference>